<dbReference type="InterPro" id="IPR006059">
    <property type="entry name" value="SBP"/>
</dbReference>
<evidence type="ECO:0000256" key="2">
    <source>
        <dbReference type="ARBA" id="ARBA00022448"/>
    </source>
</evidence>
<dbReference type="PROSITE" id="PS51257">
    <property type="entry name" value="PROKAR_LIPOPROTEIN"/>
    <property type="match status" value="1"/>
</dbReference>
<dbReference type="RefSeq" id="WP_062407432.1">
    <property type="nucleotide sequence ID" value="NZ_BJCS01000006.1"/>
</dbReference>
<proteinExistence type="inferred from homology"/>
<dbReference type="PANTHER" id="PTHR30061">
    <property type="entry name" value="MALTOSE-BINDING PERIPLASMIC PROTEIN"/>
    <property type="match status" value="1"/>
</dbReference>
<reference evidence="4 5" key="2">
    <citation type="journal article" date="2016" name="Genome Announc.">
        <title>Complete Genome Sequences of Two Interactive Moderate Thermophiles, Paenibacillus napthalenovorans 32O-Y and Paenibacillus sp. 32O-W.</title>
        <authorList>
            <person name="Butler R.R.III."/>
            <person name="Wang J."/>
            <person name="Stark B.C."/>
            <person name="Pombert J.F."/>
        </authorList>
    </citation>
    <scope>NUCLEOTIDE SEQUENCE [LARGE SCALE GENOMIC DNA]</scope>
    <source>
        <strain evidence="4 5">32O-Y</strain>
    </source>
</reference>
<dbReference type="OrthoDB" id="9768630at2"/>
<accession>A0A0U2KWV4</accession>
<dbReference type="Gene3D" id="3.40.190.10">
    <property type="entry name" value="Periplasmic binding protein-like II"/>
    <property type="match status" value="1"/>
</dbReference>
<evidence type="ECO:0000256" key="1">
    <source>
        <dbReference type="ARBA" id="ARBA00008520"/>
    </source>
</evidence>
<name>A0A0U2KWV4_9BACL</name>
<protein>
    <submittedName>
        <fullName evidence="4">ABC transporter substrate-binding protein</fullName>
    </submittedName>
</protein>
<comment type="similarity">
    <text evidence="1">Belongs to the bacterial solute-binding protein 1 family.</text>
</comment>
<keyword evidence="5" id="KW-1185">Reference proteome</keyword>
<dbReference type="Proteomes" id="UP000061660">
    <property type="component" value="Chromosome"/>
</dbReference>
<gene>
    <name evidence="4" type="ORF">IJ22_08360</name>
</gene>
<dbReference type="AlphaFoldDB" id="A0A0U2KWV4"/>
<dbReference type="Pfam" id="PF01547">
    <property type="entry name" value="SBP_bac_1"/>
    <property type="match status" value="1"/>
</dbReference>
<dbReference type="CDD" id="cd14748">
    <property type="entry name" value="PBP2_UgpB"/>
    <property type="match status" value="1"/>
</dbReference>
<evidence type="ECO:0000313" key="5">
    <source>
        <dbReference type="Proteomes" id="UP000061660"/>
    </source>
</evidence>
<dbReference type="SUPFAM" id="SSF53850">
    <property type="entry name" value="Periplasmic binding protein-like II"/>
    <property type="match status" value="1"/>
</dbReference>
<keyword evidence="3" id="KW-0732">Signal</keyword>
<dbReference type="STRING" id="162209.IJ22_08360"/>
<reference evidence="5" key="1">
    <citation type="submission" date="2015-12" db="EMBL/GenBank/DDBJ databases">
        <title>Complete genome sequences of two moderately thermophilic Paenibacillus species.</title>
        <authorList>
            <person name="Butler R.III."/>
            <person name="Wang J."/>
            <person name="Stark B.C."/>
            <person name="Pombert J.-F."/>
        </authorList>
    </citation>
    <scope>NUCLEOTIDE SEQUENCE [LARGE SCALE GENOMIC DNA]</scope>
    <source>
        <strain evidence="5">32O-Y</strain>
    </source>
</reference>
<evidence type="ECO:0000256" key="3">
    <source>
        <dbReference type="ARBA" id="ARBA00022729"/>
    </source>
</evidence>
<evidence type="ECO:0000313" key="4">
    <source>
        <dbReference type="EMBL" id="ALS21218.1"/>
    </source>
</evidence>
<sequence length="443" mass="48710" precursor="true">MKLKRVSLVLASAALMTTVFTACQSNGGQPAGENNAAGGTSQQSGPIRIDYWGGWTGPDLETMKGLVEKFNAEQNKIHVEFSSMQWTPLFTKFLTEMRGGHPPDVLAMHPFELGQFVEMGVLDPKPVETAKLNKSDYSEFAWEGTFYKEKQYAVPLDVHMHGLFYNTELLAKAGITAPPKTGEELIAIGQKLTVDKNGKHPNESGFDENNIVQYGLGFGMNHHSFYQVYALINQQGGNPFTESMTKLELDEQKAAKAFGFLQDLIFKHKIVPKGQKSPVDDFTTGKVAMFIDGPWQMPKLEASNIKWGSAPYPQVFEKPAAWGAAEILTFPVNDKADPSQKAAAVEFVQWLDKNINDWAKSGQLPSNNNGMEAAKKLPGREAFVQSLDHSVLLPSHPKATQLFSSTAPSPILTAAQDAVLNNKDPLEIARKLQADMNAILADR</sequence>
<keyword evidence="2" id="KW-0813">Transport</keyword>
<dbReference type="GO" id="GO:0055052">
    <property type="term" value="C:ATP-binding cassette (ABC) transporter complex, substrate-binding subunit-containing"/>
    <property type="evidence" value="ECO:0007669"/>
    <property type="project" value="TreeGrafter"/>
</dbReference>
<dbReference type="PANTHER" id="PTHR30061:SF50">
    <property type="entry name" value="MALTOSE_MALTODEXTRIN-BINDING PERIPLASMIC PROTEIN"/>
    <property type="match status" value="1"/>
</dbReference>
<dbReference type="EMBL" id="CP013652">
    <property type="protein sequence ID" value="ALS21218.1"/>
    <property type="molecule type" value="Genomic_DNA"/>
</dbReference>
<organism evidence="4 5">
    <name type="scientific">Paenibacillus naphthalenovorans</name>
    <dbReference type="NCBI Taxonomy" id="162209"/>
    <lineage>
        <taxon>Bacteria</taxon>
        <taxon>Bacillati</taxon>
        <taxon>Bacillota</taxon>
        <taxon>Bacilli</taxon>
        <taxon>Bacillales</taxon>
        <taxon>Paenibacillaceae</taxon>
        <taxon>Paenibacillus</taxon>
    </lineage>
</organism>
<dbReference type="GO" id="GO:0042956">
    <property type="term" value="P:maltodextrin transmembrane transport"/>
    <property type="evidence" value="ECO:0007669"/>
    <property type="project" value="TreeGrafter"/>
</dbReference>
<dbReference type="GO" id="GO:1901982">
    <property type="term" value="F:maltose binding"/>
    <property type="evidence" value="ECO:0007669"/>
    <property type="project" value="TreeGrafter"/>
</dbReference>
<dbReference type="PATRIC" id="fig|162209.4.peg.894"/>
<dbReference type="KEGG" id="pnp:IJ22_08360"/>
<dbReference type="GO" id="GO:0015768">
    <property type="term" value="P:maltose transport"/>
    <property type="evidence" value="ECO:0007669"/>
    <property type="project" value="TreeGrafter"/>
</dbReference>